<keyword evidence="1" id="KW-0833">Ubl conjugation pathway</keyword>
<sequence length="273" mass="31035">MPPPYTPSQKNAIAQFVSFTHAKDSVAARHLKSHAWNVEQAVDAFFQSSTGISAPSAQTVALSKLFDKYREDAIESPDTIGVEGSMKYLGDLGVNLDEVVVLAVLAELQAPTMGEFSREGFIQGWKTYSADTLTKQQALIPQFRRHLTTHPDFFKRTYKHTFLIARLPGQKSVALDAAVEYWRLLFSSPSVVAWHTPQTPWLEWWVEYLETRWKRGVNRDMWDQTGVFAARCLGDETMGWWSEDGAWPGVLDEFVGFVVEKRREAEGERMEVE</sequence>
<dbReference type="Gene3D" id="1.10.8.10">
    <property type="entry name" value="DNA helicase RuvA subunit, C-terminal domain"/>
    <property type="match status" value="1"/>
</dbReference>
<dbReference type="AlphaFoldDB" id="A0A1W5CZX6"/>
<dbReference type="Proteomes" id="UP000192927">
    <property type="component" value="Unassembled WGS sequence"/>
</dbReference>
<dbReference type="GO" id="GO:0045116">
    <property type="term" value="P:protein neddylation"/>
    <property type="evidence" value="ECO:0007669"/>
    <property type="project" value="TreeGrafter"/>
</dbReference>
<dbReference type="PANTHER" id="PTHR12281">
    <property type="entry name" value="RP42 RELATED"/>
    <property type="match status" value="1"/>
</dbReference>
<keyword evidence="5" id="KW-1185">Reference proteome</keyword>
<evidence type="ECO:0000259" key="3">
    <source>
        <dbReference type="PROSITE" id="PS51229"/>
    </source>
</evidence>
<dbReference type="EMBL" id="FWEW01001082">
    <property type="protein sequence ID" value="SLM36438.1"/>
    <property type="molecule type" value="Genomic_DNA"/>
</dbReference>
<dbReference type="GO" id="GO:0000151">
    <property type="term" value="C:ubiquitin ligase complex"/>
    <property type="evidence" value="ECO:0007669"/>
    <property type="project" value="TreeGrafter"/>
</dbReference>
<dbReference type="Gene3D" id="1.10.238.200">
    <property type="entry name" value="Cullin, PONY binding domain"/>
    <property type="match status" value="1"/>
</dbReference>
<organism evidence="4 5">
    <name type="scientific">Lasallia pustulata</name>
    <dbReference type="NCBI Taxonomy" id="136370"/>
    <lineage>
        <taxon>Eukaryota</taxon>
        <taxon>Fungi</taxon>
        <taxon>Dikarya</taxon>
        <taxon>Ascomycota</taxon>
        <taxon>Pezizomycotina</taxon>
        <taxon>Lecanoromycetes</taxon>
        <taxon>OSLEUM clade</taxon>
        <taxon>Umbilicariomycetidae</taxon>
        <taxon>Umbilicariales</taxon>
        <taxon>Umbilicariaceae</taxon>
        <taxon>Lasallia</taxon>
    </lineage>
</organism>
<dbReference type="InterPro" id="IPR009060">
    <property type="entry name" value="UBA-like_sf"/>
</dbReference>
<name>A0A1W5CZX6_9LECA</name>
<accession>A0A1W5CZX6</accession>
<evidence type="ECO:0000256" key="1">
    <source>
        <dbReference type="ARBA" id="ARBA00022786"/>
    </source>
</evidence>
<dbReference type="GO" id="GO:0031624">
    <property type="term" value="F:ubiquitin conjugating enzyme binding"/>
    <property type="evidence" value="ECO:0007669"/>
    <property type="project" value="TreeGrafter"/>
</dbReference>
<dbReference type="PROSITE" id="PS51229">
    <property type="entry name" value="DCUN1"/>
    <property type="match status" value="1"/>
</dbReference>
<dbReference type="Pfam" id="PF14555">
    <property type="entry name" value="UBA_4"/>
    <property type="match status" value="1"/>
</dbReference>
<dbReference type="InterPro" id="IPR005176">
    <property type="entry name" value="PONY_dom"/>
</dbReference>
<protein>
    <recommendedName>
        <fullName evidence="2">Defective in cullin neddylation protein</fullName>
    </recommendedName>
</protein>
<dbReference type="InterPro" id="IPR042460">
    <property type="entry name" value="DCN1-like_PONY"/>
</dbReference>
<comment type="function">
    <text evidence="2">Neddylation of cullins play an essential role in the regulation of SCF-type complexes activity.</text>
</comment>
<evidence type="ECO:0000256" key="2">
    <source>
        <dbReference type="RuleBase" id="RU410713"/>
    </source>
</evidence>
<proteinExistence type="predicted"/>
<evidence type="ECO:0000313" key="5">
    <source>
        <dbReference type="Proteomes" id="UP000192927"/>
    </source>
</evidence>
<dbReference type="InterPro" id="IPR014764">
    <property type="entry name" value="DCN-prot"/>
</dbReference>
<dbReference type="Pfam" id="PF03556">
    <property type="entry name" value="Cullin_binding"/>
    <property type="match status" value="1"/>
</dbReference>
<feature type="domain" description="DCUN1" evidence="3">
    <location>
        <begin position="57"/>
        <end position="259"/>
    </location>
</feature>
<evidence type="ECO:0000313" key="4">
    <source>
        <dbReference type="EMBL" id="SLM36438.1"/>
    </source>
</evidence>
<reference evidence="5" key="1">
    <citation type="submission" date="2017-03" db="EMBL/GenBank/DDBJ databases">
        <authorList>
            <person name="Sharma R."/>
            <person name="Thines M."/>
        </authorList>
    </citation>
    <scope>NUCLEOTIDE SEQUENCE [LARGE SCALE GENOMIC DNA]</scope>
</reference>
<dbReference type="GO" id="GO:0097602">
    <property type="term" value="F:cullin family protein binding"/>
    <property type="evidence" value="ECO:0007669"/>
    <property type="project" value="TreeGrafter"/>
</dbReference>
<dbReference type="PANTHER" id="PTHR12281:SF31">
    <property type="entry name" value="DCN1-LIKE PROTEIN 3"/>
    <property type="match status" value="1"/>
</dbReference>
<dbReference type="GO" id="GO:0032182">
    <property type="term" value="F:ubiquitin-like protein binding"/>
    <property type="evidence" value="ECO:0007669"/>
    <property type="project" value="TreeGrafter"/>
</dbReference>
<dbReference type="SUPFAM" id="SSF46934">
    <property type="entry name" value="UBA-like"/>
    <property type="match status" value="1"/>
</dbReference>
<dbReference type="Gene3D" id="1.10.238.10">
    <property type="entry name" value="EF-hand"/>
    <property type="match status" value="1"/>
</dbReference>